<evidence type="ECO:0000313" key="2">
    <source>
        <dbReference type="EMBL" id="CAI9913505.1"/>
    </source>
</evidence>
<name>A0AA86N621_9EUKA</name>
<evidence type="ECO:0000256" key="1">
    <source>
        <dbReference type="SAM" id="Phobius"/>
    </source>
</evidence>
<evidence type="ECO:0000313" key="6">
    <source>
        <dbReference type="Proteomes" id="UP001642409"/>
    </source>
</evidence>
<keyword evidence="1" id="KW-1133">Transmembrane helix</keyword>
<dbReference type="EMBL" id="CATOUU010000171">
    <property type="protein sequence ID" value="CAI9919028.1"/>
    <property type="molecule type" value="Genomic_DNA"/>
</dbReference>
<keyword evidence="6" id="KW-1185">Reference proteome</keyword>
<reference evidence="4 6" key="2">
    <citation type="submission" date="2024-07" db="EMBL/GenBank/DDBJ databases">
        <authorList>
            <person name="Akdeniz Z."/>
        </authorList>
    </citation>
    <scope>NUCLEOTIDE SEQUENCE [LARGE SCALE GENOMIC DNA]</scope>
</reference>
<protein>
    <submittedName>
        <fullName evidence="4">Hypothetical_protein</fullName>
    </submittedName>
</protein>
<dbReference type="EMBL" id="CATOUU010000026">
    <property type="protein sequence ID" value="CAI9913505.1"/>
    <property type="molecule type" value="Genomic_DNA"/>
</dbReference>
<proteinExistence type="predicted"/>
<dbReference type="EMBL" id="CAXDID020000289">
    <property type="protein sequence ID" value="CAL6071115.1"/>
    <property type="molecule type" value="Genomic_DNA"/>
</dbReference>
<gene>
    <name evidence="2" type="ORF">HINF_LOCUS1150</name>
    <name evidence="4" type="ORF">HINF_LOCUS4236</name>
    <name evidence="5" type="ORF">HINF_LOCUS54989</name>
    <name evidence="3" type="ORF">HINF_LOCUS6673</name>
</gene>
<keyword evidence="1" id="KW-0812">Transmembrane</keyword>
<reference evidence="2" key="1">
    <citation type="submission" date="2023-06" db="EMBL/GenBank/DDBJ databases">
        <authorList>
            <person name="Kurt Z."/>
        </authorList>
    </citation>
    <scope>NUCLEOTIDE SEQUENCE</scope>
</reference>
<sequence length="160" mass="17895">MGRRFRRSRGPEDPLQLYLYPSCWRIISWIVPFTVVIGLALIVIFVLSPIENQKVGLMIGGAILLFYSIAFTVIISAKCCAIGSVKFYMLPCTMSQQELQQLKSKCQVKHDIIFGVQIQVVQPVILSPVQAISQLNLENQKKSILTTQPINSNMVISAVI</sequence>
<dbReference type="EMBL" id="CAXDID020000008">
    <property type="protein sequence ID" value="CAL5977312.1"/>
    <property type="molecule type" value="Genomic_DNA"/>
</dbReference>
<dbReference type="Proteomes" id="UP001642409">
    <property type="component" value="Unassembled WGS sequence"/>
</dbReference>
<evidence type="ECO:0000313" key="3">
    <source>
        <dbReference type="EMBL" id="CAI9919028.1"/>
    </source>
</evidence>
<comment type="caution">
    <text evidence="2">The sequence shown here is derived from an EMBL/GenBank/DDBJ whole genome shotgun (WGS) entry which is preliminary data.</text>
</comment>
<organism evidence="2">
    <name type="scientific">Hexamita inflata</name>
    <dbReference type="NCBI Taxonomy" id="28002"/>
    <lineage>
        <taxon>Eukaryota</taxon>
        <taxon>Metamonada</taxon>
        <taxon>Diplomonadida</taxon>
        <taxon>Hexamitidae</taxon>
        <taxon>Hexamitinae</taxon>
        <taxon>Hexamita</taxon>
    </lineage>
</organism>
<evidence type="ECO:0000313" key="5">
    <source>
        <dbReference type="EMBL" id="CAL6071115.1"/>
    </source>
</evidence>
<feature type="transmembrane region" description="Helical" evidence="1">
    <location>
        <begin position="26"/>
        <end position="50"/>
    </location>
</feature>
<keyword evidence="1" id="KW-0472">Membrane</keyword>
<accession>A0AA86N621</accession>
<feature type="transmembrane region" description="Helical" evidence="1">
    <location>
        <begin position="56"/>
        <end position="77"/>
    </location>
</feature>
<evidence type="ECO:0000313" key="4">
    <source>
        <dbReference type="EMBL" id="CAL5977312.1"/>
    </source>
</evidence>
<dbReference type="AlphaFoldDB" id="A0AA86N621"/>